<sequence length="233" mass="25515">MDDEQPAVQAQGSKVTARRKPCCKKCGHYMEGHGKTCKTNPAANDMMLAKRETEFDPQSISCVVPTAAAAAAAAVALVVQQAISPSTNPNPSKVEHCRHTFRDTQADTRRDMVFNPEGRPSEVPAAEKFHSNVKLELEHRKFSSNPVPGTYQSDLGLFLDATSTKVTQLPDRSNGGEWAFILARRQGSLEVWALSPEGSVALLGGLSRRRGFDSMLGMVFGVLIYILFLVYLY</sequence>
<evidence type="ECO:0000313" key="2">
    <source>
        <dbReference type="EMBL" id="TEB31338.1"/>
    </source>
</evidence>
<dbReference type="Proteomes" id="UP000298030">
    <property type="component" value="Unassembled WGS sequence"/>
</dbReference>
<name>A0A4Y7TBN5_COPMI</name>
<reference evidence="2 3" key="1">
    <citation type="journal article" date="2019" name="Nat. Ecol. Evol.">
        <title>Megaphylogeny resolves global patterns of mushroom evolution.</title>
        <authorList>
            <person name="Varga T."/>
            <person name="Krizsan K."/>
            <person name="Foldi C."/>
            <person name="Dima B."/>
            <person name="Sanchez-Garcia M."/>
            <person name="Sanchez-Ramirez S."/>
            <person name="Szollosi G.J."/>
            <person name="Szarkandi J.G."/>
            <person name="Papp V."/>
            <person name="Albert L."/>
            <person name="Andreopoulos W."/>
            <person name="Angelini C."/>
            <person name="Antonin V."/>
            <person name="Barry K.W."/>
            <person name="Bougher N.L."/>
            <person name="Buchanan P."/>
            <person name="Buyck B."/>
            <person name="Bense V."/>
            <person name="Catcheside P."/>
            <person name="Chovatia M."/>
            <person name="Cooper J."/>
            <person name="Damon W."/>
            <person name="Desjardin D."/>
            <person name="Finy P."/>
            <person name="Geml J."/>
            <person name="Haridas S."/>
            <person name="Hughes K."/>
            <person name="Justo A."/>
            <person name="Karasinski D."/>
            <person name="Kautmanova I."/>
            <person name="Kiss B."/>
            <person name="Kocsube S."/>
            <person name="Kotiranta H."/>
            <person name="LaButti K.M."/>
            <person name="Lechner B.E."/>
            <person name="Liimatainen K."/>
            <person name="Lipzen A."/>
            <person name="Lukacs Z."/>
            <person name="Mihaltcheva S."/>
            <person name="Morgado L.N."/>
            <person name="Niskanen T."/>
            <person name="Noordeloos M.E."/>
            <person name="Ohm R.A."/>
            <person name="Ortiz-Santana B."/>
            <person name="Ovrebo C."/>
            <person name="Racz N."/>
            <person name="Riley R."/>
            <person name="Savchenko A."/>
            <person name="Shiryaev A."/>
            <person name="Soop K."/>
            <person name="Spirin V."/>
            <person name="Szebenyi C."/>
            <person name="Tomsovsky M."/>
            <person name="Tulloss R.E."/>
            <person name="Uehling J."/>
            <person name="Grigoriev I.V."/>
            <person name="Vagvolgyi C."/>
            <person name="Papp T."/>
            <person name="Martin F.M."/>
            <person name="Miettinen O."/>
            <person name="Hibbett D.S."/>
            <person name="Nagy L.G."/>
        </authorList>
    </citation>
    <scope>NUCLEOTIDE SEQUENCE [LARGE SCALE GENOMIC DNA]</scope>
    <source>
        <strain evidence="2 3">FP101781</strain>
    </source>
</reference>
<evidence type="ECO:0000256" key="1">
    <source>
        <dbReference type="SAM" id="Phobius"/>
    </source>
</evidence>
<protein>
    <submittedName>
        <fullName evidence="2">Uncharacterized protein</fullName>
    </submittedName>
</protein>
<dbReference type="EMBL" id="QPFP01000019">
    <property type="protein sequence ID" value="TEB31338.1"/>
    <property type="molecule type" value="Genomic_DNA"/>
</dbReference>
<keyword evidence="1" id="KW-0472">Membrane</keyword>
<feature type="transmembrane region" description="Helical" evidence="1">
    <location>
        <begin position="215"/>
        <end position="232"/>
    </location>
</feature>
<comment type="caution">
    <text evidence="2">The sequence shown here is derived from an EMBL/GenBank/DDBJ whole genome shotgun (WGS) entry which is preliminary data.</text>
</comment>
<gene>
    <name evidence="2" type="ORF">FA13DRAFT_1791607</name>
</gene>
<organism evidence="2 3">
    <name type="scientific">Coprinellus micaceus</name>
    <name type="common">Glistening ink-cap mushroom</name>
    <name type="synonym">Coprinus micaceus</name>
    <dbReference type="NCBI Taxonomy" id="71717"/>
    <lineage>
        <taxon>Eukaryota</taxon>
        <taxon>Fungi</taxon>
        <taxon>Dikarya</taxon>
        <taxon>Basidiomycota</taxon>
        <taxon>Agaricomycotina</taxon>
        <taxon>Agaricomycetes</taxon>
        <taxon>Agaricomycetidae</taxon>
        <taxon>Agaricales</taxon>
        <taxon>Agaricineae</taxon>
        <taxon>Psathyrellaceae</taxon>
        <taxon>Coprinellus</taxon>
    </lineage>
</organism>
<dbReference type="OrthoDB" id="10620627at2759"/>
<proteinExistence type="predicted"/>
<keyword evidence="1" id="KW-1133">Transmembrane helix</keyword>
<keyword evidence="1" id="KW-0812">Transmembrane</keyword>
<evidence type="ECO:0000313" key="3">
    <source>
        <dbReference type="Proteomes" id="UP000298030"/>
    </source>
</evidence>
<dbReference type="AlphaFoldDB" id="A0A4Y7TBN5"/>
<accession>A0A4Y7TBN5</accession>
<keyword evidence="3" id="KW-1185">Reference proteome</keyword>